<evidence type="ECO:0000313" key="10">
    <source>
        <dbReference type="Proteomes" id="UP000284219"/>
    </source>
</evidence>
<dbReference type="InterPro" id="IPR015240">
    <property type="entry name" value="tRNA_sdUridine_synth_fam1_C"/>
</dbReference>
<dbReference type="PANTHER" id="PTHR13767">
    <property type="entry name" value="TRNA-PSEUDOURIDINE SYNTHASE"/>
    <property type="match status" value="1"/>
</dbReference>
<feature type="domain" description="tRNA pseudouridylate synthase B C-terminal" evidence="8">
    <location>
        <begin position="180"/>
        <end position="238"/>
    </location>
</feature>
<dbReference type="AlphaFoldDB" id="A0A419SJT1"/>
<accession>A0A419SJT1</accession>
<dbReference type="InterPro" id="IPR020103">
    <property type="entry name" value="PsdUridine_synth_cat_dom_sf"/>
</dbReference>
<dbReference type="Pfam" id="PF16198">
    <property type="entry name" value="TruB_C_2"/>
    <property type="match status" value="1"/>
</dbReference>
<comment type="similarity">
    <text evidence="2 5">Belongs to the pseudouridine synthase TruB family. Type 1 subfamily.</text>
</comment>
<dbReference type="Gene3D" id="3.30.2350.10">
    <property type="entry name" value="Pseudouridine synthase"/>
    <property type="match status" value="1"/>
</dbReference>
<evidence type="ECO:0000256" key="3">
    <source>
        <dbReference type="ARBA" id="ARBA00022694"/>
    </source>
</evidence>
<comment type="caution">
    <text evidence="9">The sequence shown here is derived from an EMBL/GenBank/DDBJ whole genome shotgun (WGS) entry which is preliminary data.</text>
</comment>
<dbReference type="Pfam" id="PF01509">
    <property type="entry name" value="TruB_N"/>
    <property type="match status" value="1"/>
</dbReference>
<dbReference type="HAMAP" id="MF_01080">
    <property type="entry name" value="TruB_bact"/>
    <property type="match status" value="1"/>
</dbReference>
<dbReference type="EC" id="5.4.99.25" evidence="5"/>
<dbReference type="SUPFAM" id="SSF55120">
    <property type="entry name" value="Pseudouridine synthase"/>
    <property type="match status" value="1"/>
</dbReference>
<gene>
    <name evidence="5" type="primary">truB</name>
    <name evidence="9" type="ORF">BEP19_07675</name>
</gene>
<dbReference type="GO" id="GO:0160148">
    <property type="term" value="F:tRNA pseudouridine(55) synthase activity"/>
    <property type="evidence" value="ECO:0007669"/>
    <property type="project" value="UniProtKB-EC"/>
</dbReference>
<comment type="function">
    <text evidence="5">Responsible for synthesis of pseudouridine from uracil-55 in the psi GC loop of transfer RNAs.</text>
</comment>
<proteinExistence type="inferred from homology"/>
<dbReference type="CDD" id="cd02573">
    <property type="entry name" value="PseudoU_synth_EcTruB"/>
    <property type="match status" value="1"/>
</dbReference>
<dbReference type="GO" id="GO:0031119">
    <property type="term" value="P:tRNA pseudouridine synthesis"/>
    <property type="evidence" value="ECO:0007669"/>
    <property type="project" value="UniProtKB-UniRule"/>
</dbReference>
<keyword evidence="4 5" id="KW-0413">Isomerase</keyword>
<protein>
    <recommendedName>
        <fullName evidence="5">tRNA pseudouridine synthase B</fullName>
        <ecNumber evidence="5">5.4.99.25</ecNumber>
    </recommendedName>
    <alternativeName>
        <fullName evidence="5">tRNA pseudouridine(55) synthase</fullName>
        <shortName evidence="5">Psi55 synthase</shortName>
    </alternativeName>
    <alternativeName>
        <fullName evidence="5">tRNA pseudouridylate synthase</fullName>
    </alternativeName>
    <alternativeName>
        <fullName evidence="5">tRNA-uridine isomerase</fullName>
    </alternativeName>
</protein>
<dbReference type="Gene3D" id="2.30.130.10">
    <property type="entry name" value="PUA domain"/>
    <property type="match status" value="1"/>
</dbReference>
<dbReference type="InterPro" id="IPR032819">
    <property type="entry name" value="TruB_C"/>
</dbReference>
<dbReference type="Pfam" id="PF09157">
    <property type="entry name" value="TruB-C_2"/>
    <property type="match status" value="1"/>
</dbReference>
<dbReference type="NCBIfam" id="TIGR00431">
    <property type="entry name" value="TruB"/>
    <property type="match status" value="1"/>
</dbReference>
<dbReference type="EMBL" id="MCHY01000008">
    <property type="protein sequence ID" value="RKD24273.1"/>
    <property type="molecule type" value="Genomic_DNA"/>
</dbReference>
<feature type="domain" description="Pseudouridine synthase II N-terminal" evidence="6">
    <location>
        <begin position="26"/>
        <end position="179"/>
    </location>
</feature>
<reference evidence="9 10" key="1">
    <citation type="submission" date="2016-08" db="EMBL/GenBank/DDBJ databases">
        <title>Novel Firmicute Genomes.</title>
        <authorList>
            <person name="Poppleton D.I."/>
            <person name="Gribaldo S."/>
        </authorList>
    </citation>
    <scope>NUCLEOTIDE SEQUENCE [LARGE SCALE GENOMIC DNA]</scope>
    <source>
        <strain evidence="9 10">RAOx-1</strain>
    </source>
</reference>
<evidence type="ECO:0000313" key="9">
    <source>
        <dbReference type="EMBL" id="RKD24273.1"/>
    </source>
</evidence>
<dbReference type="OrthoDB" id="9802309at2"/>
<evidence type="ECO:0000259" key="7">
    <source>
        <dbReference type="Pfam" id="PF09157"/>
    </source>
</evidence>
<dbReference type="GO" id="GO:1990481">
    <property type="term" value="P:mRNA pseudouridine synthesis"/>
    <property type="evidence" value="ECO:0007669"/>
    <property type="project" value="TreeGrafter"/>
</dbReference>
<evidence type="ECO:0000256" key="4">
    <source>
        <dbReference type="ARBA" id="ARBA00023235"/>
    </source>
</evidence>
<keyword evidence="3 5" id="KW-0819">tRNA processing</keyword>
<dbReference type="FunFam" id="3.30.2350.10:FF:000011">
    <property type="entry name" value="tRNA pseudouridine synthase B"/>
    <property type="match status" value="1"/>
</dbReference>
<dbReference type="PANTHER" id="PTHR13767:SF2">
    <property type="entry name" value="PSEUDOURIDYLATE SYNTHASE TRUB1"/>
    <property type="match status" value="1"/>
</dbReference>
<feature type="active site" description="Nucleophile" evidence="5">
    <location>
        <position position="41"/>
    </location>
</feature>
<evidence type="ECO:0000256" key="1">
    <source>
        <dbReference type="ARBA" id="ARBA00000385"/>
    </source>
</evidence>
<sequence>MSQIRGIIPLLKPPGFTSHDCVGKLRRLLKIKRIGHTGTLDPSVTGVLPLCIGQATRIVEYLQELPKEYVGTVVFGQATDTEDADGEIIVDQPLDTAITGEQIHEALASFVGVIQQVPPMYSAVKIDGVRLHKLAREGKEVERPPREVEIYELESLSMSLQPPYPEVTMRVKCSKGTYIRTLFVDIGKKLGYPAHMNVLQRTASEPFKLQDCYTFEQVEEAIAQKRFHELLKPLDLALMRFPAWSVEKEQAERVLNGQQIKLDLAVEAGQLVRIYGPNQQFLGLYRSFYERDQVWGKAEKVFHD</sequence>
<evidence type="ECO:0000256" key="2">
    <source>
        <dbReference type="ARBA" id="ARBA00005642"/>
    </source>
</evidence>
<dbReference type="RefSeq" id="WP_120189542.1">
    <property type="nucleotide sequence ID" value="NZ_MCHY01000008.1"/>
</dbReference>
<name>A0A419SJT1_9BACL</name>
<evidence type="ECO:0000259" key="6">
    <source>
        <dbReference type="Pfam" id="PF01509"/>
    </source>
</evidence>
<evidence type="ECO:0000259" key="8">
    <source>
        <dbReference type="Pfam" id="PF16198"/>
    </source>
</evidence>
<evidence type="ECO:0000256" key="5">
    <source>
        <dbReference type="HAMAP-Rule" id="MF_01080"/>
    </source>
</evidence>
<dbReference type="InterPro" id="IPR014780">
    <property type="entry name" value="tRNA_psdUridine_synth_TruB"/>
</dbReference>
<comment type="catalytic activity">
    <reaction evidence="1 5">
        <text>uridine(55) in tRNA = pseudouridine(55) in tRNA</text>
        <dbReference type="Rhea" id="RHEA:42532"/>
        <dbReference type="Rhea" id="RHEA-COMP:10101"/>
        <dbReference type="Rhea" id="RHEA-COMP:10102"/>
        <dbReference type="ChEBI" id="CHEBI:65314"/>
        <dbReference type="ChEBI" id="CHEBI:65315"/>
        <dbReference type="EC" id="5.4.99.25"/>
    </reaction>
</comment>
<dbReference type="GO" id="GO:0003723">
    <property type="term" value="F:RNA binding"/>
    <property type="evidence" value="ECO:0007669"/>
    <property type="project" value="InterPro"/>
</dbReference>
<feature type="domain" description="tRNA pseudouridine synthase II TruB subfamily 1 C-terminal" evidence="7">
    <location>
        <begin position="243"/>
        <end position="284"/>
    </location>
</feature>
<dbReference type="InterPro" id="IPR036974">
    <property type="entry name" value="PUA_sf"/>
</dbReference>
<keyword evidence="10" id="KW-1185">Reference proteome</keyword>
<dbReference type="Proteomes" id="UP000284219">
    <property type="component" value="Unassembled WGS sequence"/>
</dbReference>
<organism evidence="9 10">
    <name type="scientific">Ammoniphilus oxalaticus</name>
    <dbReference type="NCBI Taxonomy" id="66863"/>
    <lineage>
        <taxon>Bacteria</taxon>
        <taxon>Bacillati</taxon>
        <taxon>Bacillota</taxon>
        <taxon>Bacilli</taxon>
        <taxon>Bacillales</taxon>
        <taxon>Paenibacillaceae</taxon>
        <taxon>Aneurinibacillus group</taxon>
        <taxon>Ammoniphilus</taxon>
    </lineage>
</organism>
<dbReference type="InterPro" id="IPR002501">
    <property type="entry name" value="PsdUridine_synth_N"/>
</dbReference>